<feature type="region of interest" description="Disordered" evidence="1">
    <location>
        <begin position="46"/>
        <end position="74"/>
    </location>
</feature>
<gene>
    <name evidence="2" type="ORF">AMECASPLE_033836</name>
</gene>
<keyword evidence="3" id="KW-1185">Reference proteome</keyword>
<reference evidence="2 3" key="1">
    <citation type="submission" date="2021-06" db="EMBL/GenBank/DDBJ databases">
        <authorList>
            <person name="Palmer J.M."/>
        </authorList>
    </citation>
    <scope>NUCLEOTIDE SEQUENCE [LARGE SCALE GENOMIC DNA]</scope>
    <source>
        <strain evidence="2 3">AS_MEX2019</strain>
        <tissue evidence="2">Muscle</tissue>
    </source>
</reference>
<feature type="compositionally biased region" description="Basic and acidic residues" evidence="1">
    <location>
        <begin position="53"/>
        <end position="68"/>
    </location>
</feature>
<dbReference type="EMBL" id="JAHRIP010051697">
    <property type="protein sequence ID" value="MEQ2301241.1"/>
    <property type="molecule type" value="Genomic_DNA"/>
</dbReference>
<name>A0ABV0Z5A3_9TELE</name>
<evidence type="ECO:0000313" key="2">
    <source>
        <dbReference type="EMBL" id="MEQ2301241.1"/>
    </source>
</evidence>
<proteinExistence type="predicted"/>
<protein>
    <submittedName>
        <fullName evidence="2">Uncharacterized protein</fullName>
    </submittedName>
</protein>
<accession>A0ABV0Z5A3</accession>
<evidence type="ECO:0000313" key="3">
    <source>
        <dbReference type="Proteomes" id="UP001469553"/>
    </source>
</evidence>
<organism evidence="2 3">
    <name type="scientific">Ameca splendens</name>
    <dbReference type="NCBI Taxonomy" id="208324"/>
    <lineage>
        <taxon>Eukaryota</taxon>
        <taxon>Metazoa</taxon>
        <taxon>Chordata</taxon>
        <taxon>Craniata</taxon>
        <taxon>Vertebrata</taxon>
        <taxon>Euteleostomi</taxon>
        <taxon>Actinopterygii</taxon>
        <taxon>Neopterygii</taxon>
        <taxon>Teleostei</taxon>
        <taxon>Neoteleostei</taxon>
        <taxon>Acanthomorphata</taxon>
        <taxon>Ovalentaria</taxon>
        <taxon>Atherinomorphae</taxon>
        <taxon>Cyprinodontiformes</taxon>
        <taxon>Goodeidae</taxon>
        <taxon>Ameca</taxon>
    </lineage>
</organism>
<evidence type="ECO:0000256" key="1">
    <source>
        <dbReference type="SAM" id="MobiDB-lite"/>
    </source>
</evidence>
<dbReference type="Proteomes" id="UP001469553">
    <property type="component" value="Unassembled WGS sequence"/>
</dbReference>
<comment type="caution">
    <text evidence="2">The sequence shown here is derived from an EMBL/GenBank/DDBJ whole genome shotgun (WGS) entry which is preliminary data.</text>
</comment>
<sequence length="90" mass="10015">MEHHITLHLESDAGPFAGMLNNLGLSRLCDQLNEVSAVPAQLTSNKQNTMASLRREKARHSSLEDPTNKDLYSQTALGRKSSVLMKKILR</sequence>